<evidence type="ECO:0000313" key="1">
    <source>
        <dbReference type="EMBL" id="MBA0570828.1"/>
    </source>
</evidence>
<protein>
    <submittedName>
        <fullName evidence="1">Uncharacterized protein</fullName>
    </submittedName>
</protein>
<evidence type="ECO:0000313" key="2">
    <source>
        <dbReference type="Proteomes" id="UP000593572"/>
    </source>
</evidence>
<proteinExistence type="predicted"/>
<name>A0A7J8N1F1_9ROSI</name>
<organism evidence="1 2">
    <name type="scientific">Gossypium lobatum</name>
    <dbReference type="NCBI Taxonomy" id="34289"/>
    <lineage>
        <taxon>Eukaryota</taxon>
        <taxon>Viridiplantae</taxon>
        <taxon>Streptophyta</taxon>
        <taxon>Embryophyta</taxon>
        <taxon>Tracheophyta</taxon>
        <taxon>Spermatophyta</taxon>
        <taxon>Magnoliopsida</taxon>
        <taxon>eudicotyledons</taxon>
        <taxon>Gunneridae</taxon>
        <taxon>Pentapetalae</taxon>
        <taxon>rosids</taxon>
        <taxon>malvids</taxon>
        <taxon>Malvales</taxon>
        <taxon>Malvaceae</taxon>
        <taxon>Malvoideae</taxon>
        <taxon>Gossypium</taxon>
    </lineage>
</organism>
<feature type="non-terminal residue" evidence="1">
    <location>
        <position position="1"/>
    </location>
</feature>
<dbReference type="AlphaFoldDB" id="A0A7J8N1F1"/>
<dbReference type="Proteomes" id="UP000593572">
    <property type="component" value="Unassembled WGS sequence"/>
</dbReference>
<comment type="caution">
    <text evidence="1">The sequence shown here is derived from an EMBL/GenBank/DDBJ whole genome shotgun (WGS) entry which is preliminary data.</text>
</comment>
<dbReference type="EMBL" id="JABEZX010000011">
    <property type="protein sequence ID" value="MBA0570828.1"/>
    <property type="molecule type" value="Genomic_DNA"/>
</dbReference>
<accession>A0A7J8N1F1</accession>
<gene>
    <name evidence="1" type="ORF">Golob_004434</name>
</gene>
<keyword evidence="2" id="KW-1185">Reference proteome</keyword>
<sequence>KSAAKESEKRRQRSGSLAAFVGKAPLKVRLFSDVFGKSAVKVAAYTDPKDACAAIAGESYTLWLENEDRTDDITIIIIQIKALWIPVVGWWCHR</sequence>
<reference evidence="1 2" key="1">
    <citation type="journal article" date="2019" name="Genome Biol. Evol.">
        <title>Insights into the evolution of the New World diploid cottons (Gossypium, subgenus Houzingenia) based on genome sequencing.</title>
        <authorList>
            <person name="Grover C.E."/>
            <person name="Arick M.A. 2nd"/>
            <person name="Thrash A."/>
            <person name="Conover J.L."/>
            <person name="Sanders W.S."/>
            <person name="Peterson D.G."/>
            <person name="Frelichowski J.E."/>
            <person name="Scheffler J.A."/>
            <person name="Scheffler B.E."/>
            <person name="Wendel J.F."/>
        </authorList>
    </citation>
    <scope>NUCLEOTIDE SEQUENCE [LARGE SCALE GENOMIC DNA]</scope>
    <source>
        <strain evidence="1">157</strain>
        <tissue evidence="1">Leaf</tissue>
    </source>
</reference>